<gene>
    <name evidence="1" type="ORF">IQ241_15450</name>
</gene>
<evidence type="ECO:0000313" key="1">
    <source>
        <dbReference type="EMBL" id="MBE9078672.1"/>
    </source>
</evidence>
<dbReference type="AlphaFoldDB" id="A0A8J7AYL0"/>
<accession>A0A8J7AYL0</accession>
<protein>
    <submittedName>
        <fullName evidence="1">Restriction endonuclease subunit R</fullName>
    </submittedName>
</protein>
<dbReference type="EMBL" id="JADEXG010000037">
    <property type="protein sequence ID" value="MBE9078672.1"/>
    <property type="molecule type" value="Genomic_DNA"/>
</dbReference>
<evidence type="ECO:0000313" key="2">
    <source>
        <dbReference type="Proteomes" id="UP000636505"/>
    </source>
</evidence>
<keyword evidence="2" id="KW-1185">Reference proteome</keyword>
<dbReference type="Proteomes" id="UP000636505">
    <property type="component" value="Unassembled WGS sequence"/>
</dbReference>
<keyword evidence="1" id="KW-0378">Hydrolase</keyword>
<sequence>MAQTVSVDQVTLYDLEQRFGLRQVESGGFFPEWQAELPKLTDAEQQRLARVEAAVANLEHRSVLENTVKLAVIAPLLDLAGLFLPPFYVTTEKTVDIEAADNSLTVRGRLDILVLQDRLWVMVIESKRAEFSLKVGIPQVLSYMLAAPERRQPLYGLVTHGTDFIFLKLDHAGPNYARSHQFVLGQNAGLARVLQIMKHLAAAISPIEG</sequence>
<dbReference type="RefSeq" id="WP_193908757.1">
    <property type="nucleotide sequence ID" value="NZ_JADEXG010000037.1"/>
</dbReference>
<keyword evidence="1" id="KW-0255">Endonuclease</keyword>
<keyword evidence="1" id="KW-0540">Nuclease</keyword>
<proteinExistence type="predicted"/>
<dbReference type="GO" id="GO:0004519">
    <property type="term" value="F:endonuclease activity"/>
    <property type="evidence" value="ECO:0007669"/>
    <property type="project" value="UniProtKB-KW"/>
</dbReference>
<name>A0A8J7AYL0_9CYAN</name>
<comment type="caution">
    <text evidence="1">The sequence shown here is derived from an EMBL/GenBank/DDBJ whole genome shotgun (WGS) entry which is preliminary data.</text>
</comment>
<reference evidence="1" key="1">
    <citation type="submission" date="2020-10" db="EMBL/GenBank/DDBJ databases">
        <authorList>
            <person name="Castelo-Branco R."/>
            <person name="Eusebio N."/>
            <person name="Adriana R."/>
            <person name="Vieira A."/>
            <person name="Brugerolle De Fraissinette N."/>
            <person name="Rezende De Castro R."/>
            <person name="Schneider M.P."/>
            <person name="Vasconcelos V."/>
            <person name="Leao P.N."/>
        </authorList>
    </citation>
    <scope>NUCLEOTIDE SEQUENCE</scope>
    <source>
        <strain evidence="1">LEGE 07310</strain>
    </source>
</reference>
<organism evidence="1 2">
    <name type="scientific">Vasconcelosia minhoensis LEGE 07310</name>
    <dbReference type="NCBI Taxonomy" id="915328"/>
    <lineage>
        <taxon>Bacteria</taxon>
        <taxon>Bacillati</taxon>
        <taxon>Cyanobacteriota</taxon>
        <taxon>Cyanophyceae</taxon>
        <taxon>Nodosilineales</taxon>
        <taxon>Cymatolegaceae</taxon>
        <taxon>Vasconcelosia</taxon>
        <taxon>Vasconcelosia minhoensis</taxon>
    </lineage>
</organism>